<evidence type="ECO:0000313" key="2">
    <source>
        <dbReference type="Proteomes" id="UP000192713"/>
    </source>
</evidence>
<sequence length="378" mass="39897">MTTPVTKVGDVVHLTNFITSNSLFGVVCDEDTPQMMSMTMEVVGGEAVITTPVLQGRKGDKGDNAPIVQLHFIEGLKTFDDALTMLPDWDSSMANHGVWLVDDEDNPTKSLVYVWDGSEWHHVLPGPAGPVGATPNISLEFETIPMDERGPGVVETVEVSGDIRNPNFKIRALTPQGEPGPAAAIDDALDYDGSGGKNVGDALTVLANGKWGPSTAALKQPRMYTIPEGAFTSTPNFIGIGPTEFAIGSYVIPAQDFDWIPDVVGKIKATGLELDDDPTEIGCIVKLAPQTAGPMDGDIVAYGKGTSARVSTISPHFSSNGDPNRAVAPGNGVGVVSAGVQVRLNFILKNEGLASWYSFSRNDAQARLLVIPAGGPDN</sequence>
<proteinExistence type="predicted"/>
<dbReference type="AlphaFoldDB" id="A0A1X0DZI8"/>
<accession>A0A1X0DZI8</accession>
<comment type="caution">
    <text evidence="1">The sequence shown here is derived from an EMBL/GenBank/DDBJ whole genome shotgun (WGS) entry which is preliminary data.</text>
</comment>
<dbReference type="RefSeq" id="WP_133054332.1">
    <property type="nucleotide sequence ID" value="NZ_MVHU01000035.1"/>
</dbReference>
<name>A0A1X0DZI8_9MYCO</name>
<reference evidence="1 2" key="1">
    <citation type="submission" date="2017-02" db="EMBL/GenBank/DDBJ databases">
        <title>The new phylogeny of genus Mycobacterium.</title>
        <authorList>
            <person name="Tortoli E."/>
            <person name="Trovato A."/>
            <person name="Cirillo D.M."/>
        </authorList>
    </citation>
    <scope>NUCLEOTIDE SEQUENCE [LARGE SCALE GENOMIC DNA]</scope>
    <source>
        <strain evidence="1 2">DSM 45093</strain>
    </source>
</reference>
<organism evidence="1 2">
    <name type="scientific">Mycolicibacter kumamotonensis</name>
    <dbReference type="NCBI Taxonomy" id="354243"/>
    <lineage>
        <taxon>Bacteria</taxon>
        <taxon>Bacillati</taxon>
        <taxon>Actinomycetota</taxon>
        <taxon>Actinomycetes</taxon>
        <taxon>Mycobacteriales</taxon>
        <taxon>Mycobacteriaceae</taxon>
        <taxon>Mycolicibacter</taxon>
    </lineage>
</organism>
<evidence type="ECO:0008006" key="3">
    <source>
        <dbReference type="Google" id="ProtNLM"/>
    </source>
</evidence>
<dbReference type="EMBL" id="MVHU01000035">
    <property type="protein sequence ID" value="ORA77200.1"/>
    <property type="molecule type" value="Genomic_DNA"/>
</dbReference>
<dbReference type="Proteomes" id="UP000192713">
    <property type="component" value="Unassembled WGS sequence"/>
</dbReference>
<protein>
    <recommendedName>
        <fullName evidence="3">Minor tail protein</fullName>
    </recommendedName>
</protein>
<evidence type="ECO:0000313" key="1">
    <source>
        <dbReference type="EMBL" id="ORA77200.1"/>
    </source>
</evidence>
<gene>
    <name evidence="1" type="ORF">BST28_18830</name>
</gene>